<evidence type="ECO:0000256" key="2">
    <source>
        <dbReference type="ARBA" id="ARBA00022679"/>
    </source>
</evidence>
<protein>
    <submittedName>
        <fullName evidence="4">Class I SAM-dependent methyltransferase</fullName>
    </submittedName>
</protein>
<evidence type="ECO:0000256" key="1">
    <source>
        <dbReference type="ARBA" id="ARBA00022603"/>
    </source>
</evidence>
<dbReference type="Proteomes" id="UP000285961">
    <property type="component" value="Unassembled WGS sequence"/>
</dbReference>
<organism evidence="4 5">
    <name type="scientific">Candidatus Abyssobacteria bacterium SURF_17</name>
    <dbReference type="NCBI Taxonomy" id="2093361"/>
    <lineage>
        <taxon>Bacteria</taxon>
        <taxon>Pseudomonadati</taxon>
        <taxon>Candidatus Hydrogenedentota</taxon>
        <taxon>Candidatus Abyssobacteria</taxon>
    </lineage>
</organism>
<dbReference type="InterPro" id="IPR029063">
    <property type="entry name" value="SAM-dependent_MTases_sf"/>
</dbReference>
<name>A0A419F0E8_9BACT</name>
<dbReference type="PANTHER" id="PTHR43861:SF1">
    <property type="entry name" value="TRANS-ACONITATE 2-METHYLTRANSFERASE"/>
    <property type="match status" value="1"/>
</dbReference>
<gene>
    <name evidence="4" type="ORF">C4532_08315</name>
</gene>
<sequence length="289" mass="32176">MKVCLSCERRFRADNWTCPSCGWAPSFDRGHPVFAPGLSNASVDFRPAFLGPLAEIGPGNFWLENRSRLLAWALGTYFPDAHHFLELGCGPGLMLSGVQKKFPQLMLSGSDIFCDALSYAEAKVPGVTLFQMDARHIPFEDEFDVIGALDVLEHIEEDDMVLAQMFRATRRGGGIIVVVPQHAFLWSVHDASLGHRRRYSREELVEKVKRAGFTILCVTSFHSLLLPFRLLSRKRKSKTLDEYDPIAILKVGKLTNVILRGIAGIERAIIKSGIRLPAGGSLLVVARHH</sequence>
<dbReference type="EMBL" id="QZKI01000062">
    <property type="protein sequence ID" value="RJP71138.1"/>
    <property type="molecule type" value="Genomic_DNA"/>
</dbReference>
<dbReference type="InterPro" id="IPR041698">
    <property type="entry name" value="Methyltransf_25"/>
</dbReference>
<dbReference type="PANTHER" id="PTHR43861">
    <property type="entry name" value="TRANS-ACONITATE 2-METHYLTRANSFERASE-RELATED"/>
    <property type="match status" value="1"/>
</dbReference>
<dbReference type="CDD" id="cd02440">
    <property type="entry name" value="AdoMet_MTases"/>
    <property type="match status" value="1"/>
</dbReference>
<comment type="caution">
    <text evidence="4">The sequence shown here is derived from an EMBL/GenBank/DDBJ whole genome shotgun (WGS) entry which is preliminary data.</text>
</comment>
<dbReference type="AlphaFoldDB" id="A0A419F0E8"/>
<evidence type="ECO:0000313" key="4">
    <source>
        <dbReference type="EMBL" id="RJP71138.1"/>
    </source>
</evidence>
<proteinExistence type="predicted"/>
<dbReference type="Pfam" id="PF13649">
    <property type="entry name" value="Methyltransf_25"/>
    <property type="match status" value="1"/>
</dbReference>
<dbReference type="GO" id="GO:0008168">
    <property type="term" value="F:methyltransferase activity"/>
    <property type="evidence" value="ECO:0007669"/>
    <property type="project" value="UniProtKB-KW"/>
</dbReference>
<dbReference type="GO" id="GO:0032259">
    <property type="term" value="P:methylation"/>
    <property type="evidence" value="ECO:0007669"/>
    <property type="project" value="UniProtKB-KW"/>
</dbReference>
<feature type="domain" description="Methyltransferase" evidence="3">
    <location>
        <begin position="85"/>
        <end position="173"/>
    </location>
</feature>
<dbReference type="Gene3D" id="3.40.50.150">
    <property type="entry name" value="Vaccinia Virus protein VP39"/>
    <property type="match status" value="1"/>
</dbReference>
<reference evidence="4 5" key="1">
    <citation type="journal article" date="2017" name="ISME J.">
        <title>Energy and carbon metabolisms in a deep terrestrial subsurface fluid microbial community.</title>
        <authorList>
            <person name="Momper L."/>
            <person name="Jungbluth S.P."/>
            <person name="Lee M.D."/>
            <person name="Amend J.P."/>
        </authorList>
    </citation>
    <scope>NUCLEOTIDE SEQUENCE [LARGE SCALE GENOMIC DNA]</scope>
    <source>
        <strain evidence="4">SURF_17</strain>
    </source>
</reference>
<evidence type="ECO:0000259" key="3">
    <source>
        <dbReference type="Pfam" id="PF13649"/>
    </source>
</evidence>
<evidence type="ECO:0000313" key="5">
    <source>
        <dbReference type="Proteomes" id="UP000285961"/>
    </source>
</evidence>
<keyword evidence="2 4" id="KW-0808">Transferase</keyword>
<accession>A0A419F0E8</accession>
<dbReference type="SUPFAM" id="SSF53335">
    <property type="entry name" value="S-adenosyl-L-methionine-dependent methyltransferases"/>
    <property type="match status" value="1"/>
</dbReference>
<keyword evidence="1 4" id="KW-0489">Methyltransferase</keyword>